<sequence>MYRLLLSDRDKEELQGIQWFISKYSLPITTIETAEDLTSAVDDLENGSPDIVCFELDMVPNDKWEVIKPYIQNFSKQVIAITAEATFERTMQAMDVQAVDVWVKPISPSRVKQALQQALKNITIFSEGENSSSLRHKVSYESLFIEDQQPFPYAVYLLKTEFAADLPHLRKFIDQFDFYHTPSMFSMSDRIVLVFHHEMIESVRQAKRFLREWERTFVSPLTVAVHSQSKEESLHQIYIKLRQVMETTFFTGYKQVLEARQADHVAWKDIDPFLTMEEQRKWVYMLEEGESKEIKTWMYEEFFNLEPPYPEPGLLRTRLTSILAQIRRFMIRNGLDSHECEDSYKKTFDKILYGPVLYRIVQDMFLFCNELIQSTERTGNIKRKDVVESAISYMEEHFTDPAIDLVQVAGHVDLSASYLSHLLSKNYQRSFREMLLSIRLQKAKKLLVSSDESIQNISNSTGFNNPNYFSRVFKKHTGKTPKVYRRSH</sequence>
<dbReference type="InterPro" id="IPR011006">
    <property type="entry name" value="CheY-like_superfamily"/>
</dbReference>
<dbReference type="InterPro" id="IPR009057">
    <property type="entry name" value="Homeodomain-like_sf"/>
</dbReference>
<dbReference type="PROSITE" id="PS50110">
    <property type="entry name" value="RESPONSE_REGULATORY"/>
    <property type="match status" value="1"/>
</dbReference>
<dbReference type="Gene3D" id="3.40.50.2300">
    <property type="match status" value="1"/>
</dbReference>
<name>A0A841PX13_9BACL</name>
<dbReference type="InterPro" id="IPR020449">
    <property type="entry name" value="Tscrpt_reg_AraC-type_HTH"/>
</dbReference>
<dbReference type="PROSITE" id="PS00041">
    <property type="entry name" value="HTH_ARAC_FAMILY_1"/>
    <property type="match status" value="1"/>
</dbReference>
<reference evidence="7 8" key="1">
    <citation type="submission" date="2020-08" db="EMBL/GenBank/DDBJ databases">
        <title>Genomic Encyclopedia of Type Strains, Phase IV (KMG-IV): sequencing the most valuable type-strain genomes for metagenomic binning, comparative biology and taxonomic classification.</title>
        <authorList>
            <person name="Goeker M."/>
        </authorList>
    </citation>
    <scope>NUCLEOTIDE SEQUENCE [LARGE SCALE GENOMIC DNA]</scope>
    <source>
        <strain evidence="7 8">DSM 21769</strain>
    </source>
</reference>
<feature type="domain" description="HTH araC/xylS-type" evidence="5">
    <location>
        <begin position="388"/>
        <end position="487"/>
    </location>
</feature>
<evidence type="ECO:0000256" key="3">
    <source>
        <dbReference type="ARBA" id="ARBA00023163"/>
    </source>
</evidence>
<dbReference type="PANTHER" id="PTHR43280">
    <property type="entry name" value="ARAC-FAMILY TRANSCRIPTIONAL REGULATOR"/>
    <property type="match status" value="1"/>
</dbReference>
<dbReference type="Proteomes" id="UP000568839">
    <property type="component" value="Unassembled WGS sequence"/>
</dbReference>
<accession>A0A841PX13</accession>
<evidence type="ECO:0000256" key="4">
    <source>
        <dbReference type="PROSITE-ProRule" id="PRU00169"/>
    </source>
</evidence>
<keyword evidence="2" id="KW-0238">DNA-binding</keyword>
<feature type="domain" description="Response regulatory" evidence="6">
    <location>
        <begin position="3"/>
        <end position="119"/>
    </location>
</feature>
<keyword evidence="8" id="KW-1185">Reference proteome</keyword>
<dbReference type="InterPro" id="IPR018060">
    <property type="entry name" value="HTH_AraC"/>
</dbReference>
<dbReference type="SUPFAM" id="SSF46689">
    <property type="entry name" value="Homeodomain-like"/>
    <property type="match status" value="1"/>
</dbReference>
<evidence type="ECO:0000313" key="7">
    <source>
        <dbReference type="EMBL" id="MBB6448602.1"/>
    </source>
</evidence>
<dbReference type="InterPro" id="IPR018062">
    <property type="entry name" value="HTH_AraC-typ_CS"/>
</dbReference>
<organism evidence="7 8">
    <name type="scientific">Geomicrobium halophilum</name>
    <dbReference type="NCBI Taxonomy" id="549000"/>
    <lineage>
        <taxon>Bacteria</taxon>
        <taxon>Bacillati</taxon>
        <taxon>Bacillota</taxon>
        <taxon>Bacilli</taxon>
        <taxon>Bacillales</taxon>
        <taxon>Geomicrobium</taxon>
    </lineage>
</organism>
<dbReference type="GO" id="GO:0003700">
    <property type="term" value="F:DNA-binding transcription factor activity"/>
    <property type="evidence" value="ECO:0007669"/>
    <property type="project" value="InterPro"/>
</dbReference>
<evidence type="ECO:0000313" key="8">
    <source>
        <dbReference type="Proteomes" id="UP000568839"/>
    </source>
</evidence>
<dbReference type="Gene3D" id="1.10.10.60">
    <property type="entry name" value="Homeodomain-like"/>
    <property type="match status" value="2"/>
</dbReference>
<proteinExistence type="predicted"/>
<dbReference type="RefSeq" id="WP_184402577.1">
    <property type="nucleotide sequence ID" value="NZ_JACHHJ010000001.1"/>
</dbReference>
<dbReference type="SUPFAM" id="SSF52172">
    <property type="entry name" value="CheY-like"/>
    <property type="match status" value="1"/>
</dbReference>
<dbReference type="PROSITE" id="PS01124">
    <property type="entry name" value="HTH_ARAC_FAMILY_2"/>
    <property type="match status" value="1"/>
</dbReference>
<evidence type="ECO:0000256" key="1">
    <source>
        <dbReference type="ARBA" id="ARBA00023015"/>
    </source>
</evidence>
<comment type="caution">
    <text evidence="7">The sequence shown here is derived from an EMBL/GenBank/DDBJ whole genome shotgun (WGS) entry which is preliminary data.</text>
</comment>
<dbReference type="SMART" id="SM00342">
    <property type="entry name" value="HTH_ARAC"/>
    <property type="match status" value="1"/>
</dbReference>
<protein>
    <submittedName>
        <fullName evidence="7">YesN/AraC family two-component response regulator</fullName>
    </submittedName>
</protein>
<dbReference type="Pfam" id="PF00072">
    <property type="entry name" value="Response_reg"/>
    <property type="match status" value="1"/>
</dbReference>
<dbReference type="EMBL" id="JACHHJ010000001">
    <property type="protein sequence ID" value="MBB6448602.1"/>
    <property type="molecule type" value="Genomic_DNA"/>
</dbReference>
<dbReference type="GO" id="GO:0043565">
    <property type="term" value="F:sequence-specific DNA binding"/>
    <property type="evidence" value="ECO:0007669"/>
    <property type="project" value="InterPro"/>
</dbReference>
<keyword evidence="1" id="KW-0805">Transcription regulation</keyword>
<dbReference type="PANTHER" id="PTHR43280:SF28">
    <property type="entry name" value="HTH-TYPE TRANSCRIPTIONAL ACTIVATOR RHAS"/>
    <property type="match status" value="1"/>
</dbReference>
<evidence type="ECO:0000256" key="2">
    <source>
        <dbReference type="ARBA" id="ARBA00023125"/>
    </source>
</evidence>
<dbReference type="Pfam" id="PF12833">
    <property type="entry name" value="HTH_18"/>
    <property type="match status" value="1"/>
</dbReference>
<comment type="caution">
    <text evidence="4">Lacks conserved residue(s) required for the propagation of feature annotation.</text>
</comment>
<dbReference type="AlphaFoldDB" id="A0A841PX13"/>
<dbReference type="PRINTS" id="PR00032">
    <property type="entry name" value="HTHARAC"/>
</dbReference>
<evidence type="ECO:0000259" key="5">
    <source>
        <dbReference type="PROSITE" id="PS01124"/>
    </source>
</evidence>
<gene>
    <name evidence="7" type="ORF">HNR44_000551</name>
</gene>
<keyword evidence="3" id="KW-0804">Transcription</keyword>
<evidence type="ECO:0000259" key="6">
    <source>
        <dbReference type="PROSITE" id="PS50110"/>
    </source>
</evidence>
<dbReference type="GO" id="GO:0000160">
    <property type="term" value="P:phosphorelay signal transduction system"/>
    <property type="evidence" value="ECO:0007669"/>
    <property type="project" value="InterPro"/>
</dbReference>
<dbReference type="InterPro" id="IPR001789">
    <property type="entry name" value="Sig_transdc_resp-reg_receiver"/>
</dbReference>